<reference evidence="6 7" key="1">
    <citation type="journal article" date="2010" name="Stand. Genomic Sci.">
        <title>Complete genome sequence of Conexibacter woesei type strain (ID131577).</title>
        <authorList>
            <person name="Pukall R."/>
            <person name="Lapidus A."/>
            <person name="Glavina Del Rio T."/>
            <person name="Copeland A."/>
            <person name="Tice H."/>
            <person name="Cheng J.-F."/>
            <person name="Lucas S."/>
            <person name="Chen F."/>
            <person name="Nolan M."/>
            <person name="Bruce D."/>
            <person name="Goodwin L."/>
            <person name="Pitluck S."/>
            <person name="Mavromatis K."/>
            <person name="Ivanova N."/>
            <person name="Ovchinnikova G."/>
            <person name="Pati A."/>
            <person name="Chen A."/>
            <person name="Palaniappan K."/>
            <person name="Land M."/>
            <person name="Hauser L."/>
            <person name="Chang Y.-J."/>
            <person name="Jeffries C.D."/>
            <person name="Chain P."/>
            <person name="Meincke L."/>
            <person name="Sims D."/>
            <person name="Brettin T."/>
            <person name="Detter J.C."/>
            <person name="Rohde M."/>
            <person name="Goeker M."/>
            <person name="Bristow J."/>
            <person name="Eisen J.A."/>
            <person name="Markowitz V."/>
            <person name="Kyrpides N.C."/>
            <person name="Klenk H.-P."/>
            <person name="Hugenholtz P."/>
        </authorList>
    </citation>
    <scope>NUCLEOTIDE SEQUENCE [LARGE SCALE GENOMIC DNA]</scope>
    <source>
        <strain evidence="7">DSM 14684 / CIP 108061 / JCM 11494 / NBRC 100937 / ID131577</strain>
    </source>
</reference>
<keyword evidence="2" id="KW-0288">FMN</keyword>
<sequence length="392" mass="42505">MTSLSTETTEPLELLWYLTAPDGRAPWAADGARTVDHAYLKQLAGAIDHLGFSGALLATGPHDVHVLAAAMIAHTERMRFLLAVHPPLLSPMLAAKMAVTIDQFSRGRVLLNIVNGDTRTLQSMGSSLPHDERYAYTDEWIPAWRAAVAGETVNVEGRYVTVKDGRIALRPVQSPTPPLWFGGSSPAALRTAAKHIDTYLVYGDDLDTTRERLETVRTLAAEHDRTLRFGMRLYVIVRDTDEEAWDEAGRLLRTMDPDAIAGIQASFKGTDSVVQQRQLALHGGRIPDDPRELEISPGLWSGFGLVRAGASTAIVGSPETVRARLRDFQSLGISTFILSGVPLLEEAYRFSETVLPGLDVISPEAVTAAATAGGDGDAAELSYQTLIGEGRR</sequence>
<keyword evidence="3" id="KW-0560">Oxidoreductase</keyword>
<dbReference type="Proteomes" id="UP000008229">
    <property type="component" value="Chromosome"/>
</dbReference>
<keyword evidence="7" id="KW-1185">Reference proteome</keyword>
<evidence type="ECO:0000256" key="4">
    <source>
        <dbReference type="ARBA" id="ARBA00023033"/>
    </source>
</evidence>
<dbReference type="SUPFAM" id="SSF51679">
    <property type="entry name" value="Bacterial luciferase-like"/>
    <property type="match status" value="1"/>
</dbReference>
<dbReference type="CDD" id="cd01094">
    <property type="entry name" value="Alkanesulfonate_monoxygenase"/>
    <property type="match status" value="1"/>
</dbReference>
<organism evidence="6 7">
    <name type="scientific">Conexibacter woesei (strain DSM 14684 / CCUG 47730 / CIP 108061 / JCM 11494 / NBRC 100937 / ID131577)</name>
    <dbReference type="NCBI Taxonomy" id="469383"/>
    <lineage>
        <taxon>Bacteria</taxon>
        <taxon>Bacillati</taxon>
        <taxon>Actinomycetota</taxon>
        <taxon>Thermoleophilia</taxon>
        <taxon>Solirubrobacterales</taxon>
        <taxon>Conexibacteraceae</taxon>
        <taxon>Conexibacter</taxon>
    </lineage>
</organism>
<keyword evidence="1" id="KW-0285">Flavoprotein</keyword>
<dbReference type="Pfam" id="PF00296">
    <property type="entry name" value="Bac_luciferase"/>
    <property type="match status" value="1"/>
</dbReference>
<evidence type="ECO:0000256" key="1">
    <source>
        <dbReference type="ARBA" id="ARBA00022630"/>
    </source>
</evidence>
<dbReference type="HOGENOM" id="CLU_027853_1_0_11"/>
<dbReference type="STRING" id="469383.Cwoe_2679"/>
<dbReference type="RefSeq" id="WP_012934149.1">
    <property type="nucleotide sequence ID" value="NC_013739.1"/>
</dbReference>
<evidence type="ECO:0000313" key="7">
    <source>
        <dbReference type="Proteomes" id="UP000008229"/>
    </source>
</evidence>
<evidence type="ECO:0000313" key="6">
    <source>
        <dbReference type="EMBL" id="ADB51098.1"/>
    </source>
</evidence>
<dbReference type="OrthoDB" id="9814695at2"/>
<protein>
    <submittedName>
        <fullName evidence="6">Luciferase-like, subgroup</fullName>
    </submittedName>
</protein>
<keyword evidence="4" id="KW-0503">Monooxygenase</keyword>
<evidence type="ECO:0000259" key="5">
    <source>
        <dbReference type="Pfam" id="PF00296"/>
    </source>
</evidence>
<evidence type="ECO:0000256" key="3">
    <source>
        <dbReference type="ARBA" id="ARBA00023002"/>
    </source>
</evidence>
<gene>
    <name evidence="6" type="ordered locus">Cwoe_2679</name>
</gene>
<reference evidence="7" key="2">
    <citation type="submission" date="2010-01" db="EMBL/GenBank/DDBJ databases">
        <title>The complete genome of Conexibacter woesei DSM 14684.</title>
        <authorList>
            <consortium name="US DOE Joint Genome Institute (JGI-PGF)"/>
            <person name="Lucas S."/>
            <person name="Copeland A."/>
            <person name="Lapidus A."/>
            <person name="Glavina del Rio T."/>
            <person name="Dalin E."/>
            <person name="Tice H."/>
            <person name="Bruce D."/>
            <person name="Goodwin L."/>
            <person name="Pitluck S."/>
            <person name="Kyrpides N."/>
            <person name="Mavromatis K."/>
            <person name="Ivanova N."/>
            <person name="Mikhailova N."/>
            <person name="Chertkov O."/>
            <person name="Brettin T."/>
            <person name="Detter J.C."/>
            <person name="Han C."/>
            <person name="Larimer F."/>
            <person name="Land M."/>
            <person name="Hauser L."/>
            <person name="Markowitz V."/>
            <person name="Cheng J.-F."/>
            <person name="Hugenholtz P."/>
            <person name="Woyke T."/>
            <person name="Wu D."/>
            <person name="Pukall R."/>
            <person name="Steenblock K."/>
            <person name="Schneider S."/>
            <person name="Klenk H.-P."/>
            <person name="Eisen J.A."/>
        </authorList>
    </citation>
    <scope>NUCLEOTIDE SEQUENCE [LARGE SCALE GENOMIC DNA]</scope>
    <source>
        <strain evidence="7">DSM 14684 / CIP 108061 / JCM 11494 / NBRC 100937 / ID131577</strain>
    </source>
</reference>
<dbReference type="InterPro" id="IPR036661">
    <property type="entry name" value="Luciferase-like_sf"/>
</dbReference>
<dbReference type="EMBL" id="CP001854">
    <property type="protein sequence ID" value="ADB51098.1"/>
    <property type="molecule type" value="Genomic_DNA"/>
</dbReference>
<dbReference type="Gene3D" id="3.20.20.30">
    <property type="entry name" value="Luciferase-like domain"/>
    <property type="match status" value="1"/>
</dbReference>
<dbReference type="PANTHER" id="PTHR42847:SF4">
    <property type="entry name" value="ALKANESULFONATE MONOOXYGENASE-RELATED"/>
    <property type="match status" value="1"/>
</dbReference>
<dbReference type="AlphaFoldDB" id="D3F9N6"/>
<accession>D3F9N6</accession>
<dbReference type="GO" id="GO:0046306">
    <property type="term" value="P:alkanesulfonate catabolic process"/>
    <property type="evidence" value="ECO:0007669"/>
    <property type="project" value="TreeGrafter"/>
</dbReference>
<dbReference type="GO" id="GO:0008726">
    <property type="term" value="F:alkanesulfonate monooxygenase activity"/>
    <property type="evidence" value="ECO:0007669"/>
    <property type="project" value="TreeGrafter"/>
</dbReference>
<dbReference type="eggNOG" id="COG2141">
    <property type="taxonomic scope" value="Bacteria"/>
</dbReference>
<proteinExistence type="predicted"/>
<dbReference type="InterPro" id="IPR011251">
    <property type="entry name" value="Luciferase-like_dom"/>
</dbReference>
<dbReference type="InterPro" id="IPR050172">
    <property type="entry name" value="SsuD_RutA_monooxygenase"/>
</dbReference>
<dbReference type="PANTHER" id="PTHR42847">
    <property type="entry name" value="ALKANESULFONATE MONOOXYGENASE"/>
    <property type="match status" value="1"/>
</dbReference>
<feature type="domain" description="Luciferase-like" evidence="5">
    <location>
        <begin position="34"/>
        <end position="334"/>
    </location>
</feature>
<name>D3F9N6_CONWI</name>
<evidence type="ECO:0000256" key="2">
    <source>
        <dbReference type="ARBA" id="ARBA00022643"/>
    </source>
</evidence>
<dbReference type="KEGG" id="cwo:Cwoe_2679"/>